<dbReference type="EMBL" id="BLPF01000002">
    <property type="protein sequence ID" value="GFJ82896.1"/>
    <property type="molecule type" value="Genomic_DNA"/>
</dbReference>
<sequence length="134" mass="14576">MYAMSRLSSIVIHCRDPYVAAPFWSLAFGLPPVAEDRAALAARTLEPGESVLLRDPDGRSPDVWVSPTDDDIEARGRGLVHIDLRLDDLAELDALVAAGAQRRWEVTEPHRWTVLAAPDGVLFCAIHPSPPAAS</sequence>
<proteinExistence type="predicted"/>
<dbReference type="Gene3D" id="3.10.180.10">
    <property type="entry name" value="2,3-Dihydroxybiphenyl 1,2-Dioxygenase, domain 1"/>
    <property type="match status" value="1"/>
</dbReference>
<dbReference type="Pfam" id="PF18029">
    <property type="entry name" value="Glyoxalase_6"/>
    <property type="match status" value="1"/>
</dbReference>
<comment type="caution">
    <text evidence="2">The sequence shown here is derived from an EMBL/GenBank/DDBJ whole genome shotgun (WGS) entry which is preliminary data.</text>
</comment>
<dbReference type="SUPFAM" id="SSF54593">
    <property type="entry name" value="Glyoxalase/Bleomycin resistance protein/Dihydroxybiphenyl dioxygenase"/>
    <property type="match status" value="1"/>
</dbReference>
<name>A0A6V8KLT7_9ACTN</name>
<dbReference type="PANTHER" id="PTHR35908">
    <property type="entry name" value="HYPOTHETICAL FUSION PROTEIN"/>
    <property type="match status" value="1"/>
</dbReference>
<evidence type="ECO:0000313" key="3">
    <source>
        <dbReference type="Proteomes" id="UP000482800"/>
    </source>
</evidence>
<dbReference type="InterPro" id="IPR029068">
    <property type="entry name" value="Glyas_Bleomycin-R_OHBP_Dase"/>
</dbReference>
<evidence type="ECO:0000259" key="1">
    <source>
        <dbReference type="Pfam" id="PF18029"/>
    </source>
</evidence>
<feature type="domain" description="Glyoxalase-like" evidence="1">
    <location>
        <begin position="9"/>
        <end position="125"/>
    </location>
</feature>
<dbReference type="Proteomes" id="UP000482800">
    <property type="component" value="Unassembled WGS sequence"/>
</dbReference>
<organism evidence="2 3">
    <name type="scientific">Phytohabitans houttuyneae</name>
    <dbReference type="NCBI Taxonomy" id="1076126"/>
    <lineage>
        <taxon>Bacteria</taxon>
        <taxon>Bacillati</taxon>
        <taxon>Actinomycetota</taxon>
        <taxon>Actinomycetes</taxon>
        <taxon>Micromonosporales</taxon>
        <taxon>Micromonosporaceae</taxon>
    </lineage>
</organism>
<reference evidence="2 3" key="1">
    <citation type="submission" date="2020-03" db="EMBL/GenBank/DDBJ databases">
        <title>Whole genome shotgun sequence of Phytohabitans houttuyneae NBRC 108639.</title>
        <authorList>
            <person name="Komaki H."/>
            <person name="Tamura T."/>
        </authorList>
    </citation>
    <scope>NUCLEOTIDE SEQUENCE [LARGE SCALE GENOMIC DNA]</scope>
    <source>
        <strain evidence="2 3">NBRC 108639</strain>
    </source>
</reference>
<accession>A0A6V8KLT7</accession>
<dbReference type="AlphaFoldDB" id="A0A6V8KLT7"/>
<dbReference type="InterPro" id="IPR041581">
    <property type="entry name" value="Glyoxalase_6"/>
</dbReference>
<gene>
    <name evidence="2" type="ORF">Phou_070760</name>
</gene>
<reference evidence="2 3" key="2">
    <citation type="submission" date="2020-03" db="EMBL/GenBank/DDBJ databases">
        <authorList>
            <person name="Ichikawa N."/>
            <person name="Kimura A."/>
            <person name="Kitahashi Y."/>
            <person name="Uohara A."/>
        </authorList>
    </citation>
    <scope>NUCLEOTIDE SEQUENCE [LARGE SCALE GENOMIC DNA]</scope>
    <source>
        <strain evidence="2 3">NBRC 108639</strain>
    </source>
</reference>
<dbReference type="PANTHER" id="PTHR35908:SF1">
    <property type="entry name" value="CONSERVED PROTEIN"/>
    <property type="match status" value="1"/>
</dbReference>
<keyword evidence="3" id="KW-1185">Reference proteome</keyword>
<protein>
    <recommendedName>
        <fullName evidence="1">Glyoxalase-like domain-containing protein</fullName>
    </recommendedName>
</protein>
<dbReference type="CDD" id="cd06587">
    <property type="entry name" value="VOC"/>
    <property type="match status" value="1"/>
</dbReference>
<evidence type="ECO:0000313" key="2">
    <source>
        <dbReference type="EMBL" id="GFJ82896.1"/>
    </source>
</evidence>